<dbReference type="Gene3D" id="3.90.1480.10">
    <property type="entry name" value="Alpha-2,3-sialyltransferase"/>
    <property type="match status" value="1"/>
</dbReference>
<name>A0A9Q4CRC8_MORMO</name>
<dbReference type="AlphaFoldDB" id="A0A9Q4CRC8"/>
<dbReference type="EMBL" id="JAPNMI010000009">
    <property type="protein sequence ID" value="MCY0791209.1"/>
    <property type="molecule type" value="Genomic_DNA"/>
</dbReference>
<evidence type="ECO:0000313" key="1">
    <source>
        <dbReference type="EMBL" id="MCY0791209.1"/>
    </source>
</evidence>
<organism evidence="1 2">
    <name type="scientific">Morganella morganii</name>
    <name type="common">Proteus morganii</name>
    <dbReference type="NCBI Taxonomy" id="582"/>
    <lineage>
        <taxon>Bacteria</taxon>
        <taxon>Pseudomonadati</taxon>
        <taxon>Pseudomonadota</taxon>
        <taxon>Gammaproteobacteria</taxon>
        <taxon>Enterobacterales</taxon>
        <taxon>Morganellaceae</taxon>
        <taxon>Morganella</taxon>
    </lineage>
</organism>
<accession>A0A9Q4CRC8</accession>
<gene>
    <name evidence="1" type="ORF">N0392_16120</name>
</gene>
<sequence>MSTFFKQIYRYTRPRAYRHNENIWPYVKIDRAVSGEISRIRYKGKIYPIEPLSLLQDSFCGSVLLTATGPSINSSDFSLVPSDLPVMGVNGAYCLHKQVSFSLYVIVDMSFFDTRSDIIREIIQDKNVLLFIPVYGIMRIINEYNDVKCRIALIEDANYRIYQKKIDKAETRSFYKDNPNICFYKDTQSVGFSKDIRNGIFEGATVVYWAFQILYFLGFEKILIAGLDMSNFHLPRFYENEDNKQPSFLETEVDRIIIPSFSHASQIFKDKNISVINLSIKSAIPDFIFDKVDFNEYFKR</sequence>
<comment type="caution">
    <text evidence="1">The sequence shown here is derived from an EMBL/GenBank/DDBJ whole genome shotgun (WGS) entry which is preliminary data.</text>
</comment>
<proteinExistence type="predicted"/>
<protein>
    <submittedName>
        <fullName evidence="1">Sugar glycosyltransferase</fullName>
    </submittedName>
</protein>
<dbReference type="Proteomes" id="UP001076655">
    <property type="component" value="Unassembled WGS sequence"/>
</dbReference>
<evidence type="ECO:0000313" key="2">
    <source>
        <dbReference type="Proteomes" id="UP001076655"/>
    </source>
</evidence>
<dbReference type="RefSeq" id="WP_052926517.1">
    <property type="nucleotide sequence ID" value="NZ_BRRE01000009.1"/>
</dbReference>
<reference evidence="1" key="1">
    <citation type="submission" date="2022-08" db="EMBL/GenBank/DDBJ databases">
        <authorList>
            <person name="Dale J.L."/>
        </authorList>
    </citation>
    <scope>NUCLEOTIDE SEQUENCE</scope>
    <source>
        <strain evidence="1">2022EL-00758</strain>
    </source>
</reference>